<dbReference type="Proteomes" id="UP000886595">
    <property type="component" value="Unassembled WGS sequence"/>
</dbReference>
<reference evidence="1 2" key="1">
    <citation type="submission" date="2020-02" db="EMBL/GenBank/DDBJ databases">
        <authorList>
            <person name="Ma Q."/>
            <person name="Huang Y."/>
            <person name="Song X."/>
            <person name="Pei D."/>
        </authorList>
    </citation>
    <scope>NUCLEOTIDE SEQUENCE [LARGE SCALE GENOMIC DNA]</scope>
    <source>
        <strain evidence="1">Sxm20200214</strain>
        <tissue evidence="1">Leaf</tissue>
    </source>
</reference>
<evidence type="ECO:0008006" key="3">
    <source>
        <dbReference type="Google" id="ProtNLM"/>
    </source>
</evidence>
<dbReference type="AlphaFoldDB" id="A0A8X7WAC2"/>
<evidence type="ECO:0000313" key="1">
    <source>
        <dbReference type="EMBL" id="KAG2327018.1"/>
    </source>
</evidence>
<gene>
    <name evidence="1" type="ORF">Bca52824_009746</name>
</gene>
<sequence>MFLPSAFYSNESSPHLFFECDYSQQVWRGLTERFGRGNSFRFEEVVTLITNSQINDRMGIVFILLFQAAIYHLWKERNSRLHSGISRPFQVIIRDISLQLRAKLYSLDKEDTTIITRHHHPSYLSLWFGRVQA</sequence>
<dbReference type="OrthoDB" id="1110728at2759"/>
<keyword evidence="2" id="KW-1185">Reference proteome</keyword>
<proteinExistence type="predicted"/>
<evidence type="ECO:0000313" key="2">
    <source>
        <dbReference type="Proteomes" id="UP000886595"/>
    </source>
</evidence>
<organism evidence="1 2">
    <name type="scientific">Brassica carinata</name>
    <name type="common">Ethiopian mustard</name>
    <name type="synonym">Abyssinian cabbage</name>
    <dbReference type="NCBI Taxonomy" id="52824"/>
    <lineage>
        <taxon>Eukaryota</taxon>
        <taxon>Viridiplantae</taxon>
        <taxon>Streptophyta</taxon>
        <taxon>Embryophyta</taxon>
        <taxon>Tracheophyta</taxon>
        <taxon>Spermatophyta</taxon>
        <taxon>Magnoliopsida</taxon>
        <taxon>eudicotyledons</taxon>
        <taxon>Gunneridae</taxon>
        <taxon>Pentapetalae</taxon>
        <taxon>rosids</taxon>
        <taxon>malvids</taxon>
        <taxon>Brassicales</taxon>
        <taxon>Brassicaceae</taxon>
        <taxon>Brassiceae</taxon>
        <taxon>Brassica</taxon>
    </lineage>
</organism>
<comment type="caution">
    <text evidence="1">The sequence shown here is derived from an EMBL/GenBank/DDBJ whole genome shotgun (WGS) entry which is preliminary data.</text>
</comment>
<dbReference type="EMBL" id="JAAMPC010000002">
    <property type="protein sequence ID" value="KAG2327018.1"/>
    <property type="molecule type" value="Genomic_DNA"/>
</dbReference>
<accession>A0A8X7WAC2</accession>
<protein>
    <recommendedName>
        <fullName evidence="3">Reverse transcriptase zinc-binding domain-containing protein</fullName>
    </recommendedName>
</protein>
<name>A0A8X7WAC2_BRACI</name>